<feature type="transmembrane region" description="Helical" evidence="1">
    <location>
        <begin position="182"/>
        <end position="204"/>
    </location>
</feature>
<dbReference type="Proteomes" id="UP001287286">
    <property type="component" value="Unassembled WGS sequence"/>
</dbReference>
<organism evidence="2 3">
    <name type="scientific">Purpureocillium lilacinum</name>
    <name type="common">Paecilomyces lilacinus</name>
    <dbReference type="NCBI Taxonomy" id="33203"/>
    <lineage>
        <taxon>Eukaryota</taxon>
        <taxon>Fungi</taxon>
        <taxon>Dikarya</taxon>
        <taxon>Ascomycota</taxon>
        <taxon>Pezizomycotina</taxon>
        <taxon>Sordariomycetes</taxon>
        <taxon>Hypocreomycetidae</taxon>
        <taxon>Hypocreales</taxon>
        <taxon>Ophiocordycipitaceae</taxon>
        <taxon>Purpureocillium</taxon>
    </lineage>
</organism>
<accession>A0ABR0BU68</accession>
<keyword evidence="3" id="KW-1185">Reference proteome</keyword>
<feature type="transmembrane region" description="Helical" evidence="1">
    <location>
        <begin position="211"/>
        <end position="231"/>
    </location>
</feature>
<gene>
    <name evidence="2" type="ORF">Purlil1_7940</name>
</gene>
<dbReference type="EMBL" id="JAWRVI010000030">
    <property type="protein sequence ID" value="KAK4087609.1"/>
    <property type="molecule type" value="Genomic_DNA"/>
</dbReference>
<evidence type="ECO:0000313" key="2">
    <source>
        <dbReference type="EMBL" id="KAK4087609.1"/>
    </source>
</evidence>
<comment type="caution">
    <text evidence="2">The sequence shown here is derived from an EMBL/GenBank/DDBJ whole genome shotgun (WGS) entry which is preliminary data.</text>
</comment>
<keyword evidence="1" id="KW-0472">Membrane</keyword>
<keyword evidence="1" id="KW-1133">Transmembrane helix</keyword>
<keyword evidence="1" id="KW-0812">Transmembrane</keyword>
<evidence type="ECO:0000256" key="1">
    <source>
        <dbReference type="SAM" id="Phobius"/>
    </source>
</evidence>
<reference evidence="2 3" key="1">
    <citation type="journal article" date="2024" name="Microbiol. Resour. Announc.">
        <title>Genome annotations for the ascomycete fungi Trichoderma harzianum, Trichoderma aggressivum, and Purpureocillium lilacinum.</title>
        <authorList>
            <person name="Beijen E.P.W."/>
            <person name="Ohm R.A."/>
        </authorList>
    </citation>
    <scope>NUCLEOTIDE SEQUENCE [LARGE SCALE GENOMIC DNA]</scope>
    <source>
        <strain evidence="2 3">CBS 150709</strain>
    </source>
</reference>
<sequence>MCIRLTSVLCRRIKNVSEPCPPDYSKRGEGTTDYTQSVYWSLQEDKSNSFYADLLSSTGIPKTKMKFGDYYWYQSCSPGAEPEDSCHAFGIDYGTPIPDGFGAGDVADPQKVAAKALDNSQSLVEQVSSVLLQLKLRCFGGDSFELVDSISLPILMIVQAVESMSQVETVAGEIEEAKRKTIILAFLGAILLFVPIAGQVLGALTELADLAIILTILGAVGNAALDVYTIVDDPDNAPLAIFSLVLEPLALADLAKISKAAGIRRGMTDADVLKLGGTVSKRMGMIKKVTGTCSRK</sequence>
<evidence type="ECO:0000313" key="3">
    <source>
        <dbReference type="Proteomes" id="UP001287286"/>
    </source>
</evidence>
<proteinExistence type="predicted"/>
<name>A0ABR0BU68_PURLI</name>
<protein>
    <submittedName>
        <fullName evidence="2">Uncharacterized protein</fullName>
    </submittedName>
</protein>